<evidence type="ECO:0000256" key="1">
    <source>
        <dbReference type="SAM" id="MobiDB-lite"/>
    </source>
</evidence>
<dbReference type="EMBL" id="JACYFS010000014">
    <property type="protein sequence ID" value="MBD8084643.1"/>
    <property type="molecule type" value="Genomic_DNA"/>
</dbReference>
<comment type="caution">
    <text evidence="3">The sequence shown here is derived from an EMBL/GenBank/DDBJ whole genome shotgun (WGS) entry which is preliminary data.</text>
</comment>
<dbReference type="RefSeq" id="WP_191738589.1">
    <property type="nucleotide sequence ID" value="NZ_JACYFS010000014.1"/>
</dbReference>
<feature type="chain" id="PRO_5047130938" evidence="2">
    <location>
        <begin position="22"/>
        <end position="68"/>
    </location>
</feature>
<organism evidence="3 4">
    <name type="scientific">Chryseobacterium caseinilyticum</name>
    <dbReference type="NCBI Taxonomy" id="2771428"/>
    <lineage>
        <taxon>Bacteria</taxon>
        <taxon>Pseudomonadati</taxon>
        <taxon>Bacteroidota</taxon>
        <taxon>Flavobacteriia</taxon>
        <taxon>Flavobacteriales</taxon>
        <taxon>Weeksellaceae</taxon>
        <taxon>Chryseobacterium group</taxon>
        <taxon>Chryseobacterium</taxon>
    </lineage>
</organism>
<accession>A0ABR8ZIK4</accession>
<proteinExistence type="predicted"/>
<feature type="signal peptide" evidence="2">
    <location>
        <begin position="1"/>
        <end position="21"/>
    </location>
</feature>
<keyword evidence="4" id="KW-1185">Reference proteome</keyword>
<gene>
    <name evidence="3" type="ORF">IC610_19745</name>
</gene>
<feature type="compositionally biased region" description="Basic and acidic residues" evidence="1">
    <location>
        <begin position="57"/>
        <end position="68"/>
    </location>
</feature>
<keyword evidence="2" id="KW-0732">Signal</keyword>
<evidence type="ECO:0000313" key="3">
    <source>
        <dbReference type="EMBL" id="MBD8084643.1"/>
    </source>
</evidence>
<name>A0ABR8ZIK4_9FLAO</name>
<dbReference type="Proteomes" id="UP000637299">
    <property type="component" value="Unassembled WGS sequence"/>
</dbReference>
<evidence type="ECO:0000256" key="2">
    <source>
        <dbReference type="SAM" id="SignalP"/>
    </source>
</evidence>
<protein>
    <submittedName>
        <fullName evidence="3">Uncharacterized protein</fullName>
    </submittedName>
</protein>
<reference evidence="3 4" key="1">
    <citation type="submission" date="2020-09" db="EMBL/GenBank/DDBJ databases">
        <title>Genome seq and assembly of Chryseobacterium sp.</title>
        <authorList>
            <person name="Chhetri G."/>
        </authorList>
    </citation>
    <scope>NUCLEOTIDE SEQUENCE [LARGE SCALE GENOMIC DNA]</scope>
    <source>
        <strain evidence="3 4">GCR10</strain>
    </source>
</reference>
<evidence type="ECO:0000313" key="4">
    <source>
        <dbReference type="Proteomes" id="UP000637299"/>
    </source>
</evidence>
<feature type="region of interest" description="Disordered" evidence="1">
    <location>
        <begin position="25"/>
        <end position="68"/>
    </location>
</feature>
<sequence length="68" mass="7789">MKKTMYAMSLMLCLVILQQCRTSDFTDSEKNTSEQPETAFKKGGDSVRNAELYPDPPVRDGHDWKNSF</sequence>